<feature type="region of interest" description="Disordered" evidence="1">
    <location>
        <begin position="1"/>
        <end position="56"/>
    </location>
</feature>
<feature type="region of interest" description="Disordered" evidence="1">
    <location>
        <begin position="86"/>
        <end position="117"/>
    </location>
</feature>
<evidence type="ECO:0000313" key="4">
    <source>
        <dbReference type="RefSeq" id="XP_033570785.1"/>
    </source>
</evidence>
<proteinExistence type="predicted"/>
<dbReference type="OrthoDB" id="9975114at2759"/>
<feature type="compositionally biased region" description="Basic and acidic residues" evidence="1">
    <location>
        <begin position="613"/>
        <end position="629"/>
    </location>
</feature>
<feature type="compositionally biased region" description="Acidic residues" evidence="1">
    <location>
        <begin position="592"/>
        <end position="612"/>
    </location>
</feature>
<protein>
    <submittedName>
        <fullName evidence="2 4">Uncharacterized protein</fullName>
    </submittedName>
</protein>
<reference evidence="2 4" key="1">
    <citation type="journal article" date="2020" name="Stud. Mycol.">
        <title>101 Dothideomycetes genomes: a test case for predicting lifestyles and emergence of pathogens.</title>
        <authorList>
            <person name="Haridas S."/>
            <person name="Albert R."/>
            <person name="Binder M."/>
            <person name="Bloem J."/>
            <person name="Labutti K."/>
            <person name="Salamov A."/>
            <person name="Andreopoulos B."/>
            <person name="Baker S."/>
            <person name="Barry K."/>
            <person name="Bills G."/>
            <person name="Bluhm B."/>
            <person name="Cannon C."/>
            <person name="Castanera R."/>
            <person name="Culley D."/>
            <person name="Daum C."/>
            <person name="Ezra D."/>
            <person name="Gonzalez J."/>
            <person name="Henrissat B."/>
            <person name="Kuo A."/>
            <person name="Liang C."/>
            <person name="Lipzen A."/>
            <person name="Lutzoni F."/>
            <person name="Magnuson J."/>
            <person name="Mondo S."/>
            <person name="Nolan M."/>
            <person name="Ohm R."/>
            <person name="Pangilinan J."/>
            <person name="Park H.-J."/>
            <person name="Ramirez L."/>
            <person name="Alfaro M."/>
            <person name="Sun H."/>
            <person name="Tritt A."/>
            <person name="Yoshinaga Y."/>
            <person name="Zwiers L.-H."/>
            <person name="Turgeon B."/>
            <person name="Goodwin S."/>
            <person name="Spatafora J."/>
            <person name="Crous P."/>
            <person name="Grigoriev I."/>
        </authorList>
    </citation>
    <scope>NUCLEOTIDE SEQUENCE</scope>
    <source>
        <strain evidence="2 4">CBS 304.34</strain>
    </source>
</reference>
<dbReference type="EMBL" id="MU003716">
    <property type="protein sequence ID" value="KAF2803821.1"/>
    <property type="molecule type" value="Genomic_DNA"/>
</dbReference>
<dbReference type="AlphaFoldDB" id="A0A6A6Y4P7"/>
<feature type="compositionally biased region" description="Polar residues" evidence="1">
    <location>
        <begin position="93"/>
        <end position="110"/>
    </location>
</feature>
<evidence type="ECO:0000256" key="1">
    <source>
        <dbReference type="SAM" id="MobiDB-lite"/>
    </source>
</evidence>
<reference evidence="4" key="3">
    <citation type="submission" date="2025-04" db="UniProtKB">
        <authorList>
            <consortium name="RefSeq"/>
        </authorList>
    </citation>
    <scope>IDENTIFICATION</scope>
    <source>
        <strain evidence="4">CBS 304.34</strain>
    </source>
</reference>
<evidence type="ECO:0000313" key="2">
    <source>
        <dbReference type="EMBL" id="KAF2803821.1"/>
    </source>
</evidence>
<reference evidence="4" key="2">
    <citation type="submission" date="2020-04" db="EMBL/GenBank/DDBJ databases">
        <authorList>
            <consortium name="NCBI Genome Project"/>
        </authorList>
    </citation>
    <scope>NUCLEOTIDE SEQUENCE</scope>
    <source>
        <strain evidence="4">CBS 304.34</strain>
    </source>
</reference>
<dbReference type="RefSeq" id="XP_033570785.1">
    <property type="nucleotide sequence ID" value="XM_033722442.1"/>
</dbReference>
<evidence type="ECO:0000313" key="3">
    <source>
        <dbReference type="Proteomes" id="UP000504636"/>
    </source>
</evidence>
<dbReference type="GeneID" id="54463335"/>
<feature type="compositionally biased region" description="Acidic residues" evidence="1">
    <location>
        <begin position="650"/>
        <end position="663"/>
    </location>
</feature>
<gene>
    <name evidence="2 4" type="ORF">BDZ99DRAFT_481803</name>
</gene>
<dbReference type="Proteomes" id="UP000504636">
    <property type="component" value="Unplaced"/>
</dbReference>
<feature type="region of interest" description="Disordered" evidence="1">
    <location>
        <begin position="592"/>
        <end position="672"/>
    </location>
</feature>
<keyword evidence="3" id="KW-1185">Reference proteome</keyword>
<accession>A0A6A6Y4P7</accession>
<organism evidence="2">
    <name type="scientific">Mytilinidion resinicola</name>
    <dbReference type="NCBI Taxonomy" id="574789"/>
    <lineage>
        <taxon>Eukaryota</taxon>
        <taxon>Fungi</taxon>
        <taxon>Dikarya</taxon>
        <taxon>Ascomycota</taxon>
        <taxon>Pezizomycotina</taxon>
        <taxon>Dothideomycetes</taxon>
        <taxon>Pleosporomycetidae</taxon>
        <taxon>Mytilinidiales</taxon>
        <taxon>Mytilinidiaceae</taxon>
        <taxon>Mytilinidion</taxon>
    </lineage>
</organism>
<name>A0A6A6Y4P7_9PEZI</name>
<sequence length="672" mass="75755">MEVMEGNNEPFSPGKRKRTGSASSETVGLPDRVKRERSMSSESFEVIEHQTSPTVFNENAKPVESEAHPNNSAAIETEVSNLIIPGDGGPIDFTSNPTRVTTESNESTMTPKEREEKRTKEILYLRHRLQKGFISRDGLKEEEMASMSEYLKHLESRKSLEAEILKATKIHKVLKAILKLNSIPKEEEFNFKQRMADLLAQWNSAILSVEPPSQAPVENHQREPESSLLGERMDVDVQHRDEPTASDHAIHQEQQSILVVFDSAGDQELIIRDKAWEADKRVLVSSSRLRKISPFWESLLQHATIKPVLNGEGYSWELILLLLHIAHGNTHHVPERLPLDKIWDAAFLSVEYDAVELMRPFLRNWAWPRMPVAVSDADAEDMIAGEFNTKVKLQKACRIILDNVSRIRSGIIQEIITVCHWYVERLSGNCCTADPPSRSCESLALGSIIKGLSSVDPPLWPQRPDPQHLTLSVHDLIRKLGDVVILTGHEEDCDYNMYFHEALALCLGSNNRIGVVTRLVASVSGFVTLEDEHKAHFNSFSLKASDLDPLIWKSNAVATMGFVERDAIGLVYEMRYGEMRLCFADDETWGYDSEEEKGWDEEDGEEGDDEMDTDGKDDADGNGGNKDDADGNGGEEEDPHWDSDYYSVTEPEEEFLATDEESDYAPNSPVWK</sequence>